<gene>
    <name evidence="1" type="ORF">UJA718_LOCUS44496</name>
</gene>
<feature type="non-terminal residue" evidence="1">
    <location>
        <position position="82"/>
    </location>
</feature>
<reference evidence="1" key="1">
    <citation type="submission" date="2021-02" db="EMBL/GenBank/DDBJ databases">
        <authorList>
            <person name="Nowell W R."/>
        </authorList>
    </citation>
    <scope>NUCLEOTIDE SEQUENCE</scope>
</reference>
<protein>
    <submittedName>
        <fullName evidence="1">Uncharacterized protein</fullName>
    </submittedName>
</protein>
<comment type="caution">
    <text evidence="1">The sequence shown here is derived from an EMBL/GenBank/DDBJ whole genome shotgun (WGS) entry which is preliminary data.</text>
</comment>
<feature type="non-terminal residue" evidence="1">
    <location>
        <position position="1"/>
    </location>
</feature>
<sequence length="82" mass="9583">LAASMLAQTFAPMNIRLNTDRQKALFNELEEVGEMQRWAFELALCINKNKYNTNIDIRGPQIAQGQLMRRIADYSDKFDKRF</sequence>
<organism evidence="1 2">
    <name type="scientific">Rotaria socialis</name>
    <dbReference type="NCBI Taxonomy" id="392032"/>
    <lineage>
        <taxon>Eukaryota</taxon>
        <taxon>Metazoa</taxon>
        <taxon>Spiralia</taxon>
        <taxon>Gnathifera</taxon>
        <taxon>Rotifera</taxon>
        <taxon>Eurotatoria</taxon>
        <taxon>Bdelloidea</taxon>
        <taxon>Philodinida</taxon>
        <taxon>Philodinidae</taxon>
        <taxon>Rotaria</taxon>
    </lineage>
</organism>
<name>A0A821TKR4_9BILA</name>
<proteinExistence type="predicted"/>
<evidence type="ECO:0000313" key="2">
    <source>
        <dbReference type="Proteomes" id="UP000663873"/>
    </source>
</evidence>
<accession>A0A821TKR4</accession>
<dbReference type="AlphaFoldDB" id="A0A821TKR4"/>
<keyword evidence="2" id="KW-1185">Reference proteome</keyword>
<dbReference type="EMBL" id="CAJOBP010068973">
    <property type="protein sequence ID" value="CAF4876271.1"/>
    <property type="molecule type" value="Genomic_DNA"/>
</dbReference>
<evidence type="ECO:0000313" key="1">
    <source>
        <dbReference type="EMBL" id="CAF4876271.1"/>
    </source>
</evidence>
<dbReference type="Proteomes" id="UP000663873">
    <property type="component" value="Unassembled WGS sequence"/>
</dbReference>